<dbReference type="AlphaFoldDB" id="A0A402D9N9"/>
<protein>
    <submittedName>
        <fullName evidence="1">Uncharacterized protein</fullName>
    </submittedName>
</protein>
<name>A0A402D9N9_MICAE</name>
<proteinExistence type="predicted"/>
<evidence type="ECO:0000313" key="2">
    <source>
        <dbReference type="Proteomes" id="UP000289660"/>
    </source>
</evidence>
<gene>
    <name evidence="1" type="ORF">MiAbB_00823</name>
</gene>
<comment type="caution">
    <text evidence="1">The sequence shown here is derived from an EMBL/GenBank/DDBJ whole genome shotgun (WGS) entry which is preliminary data.</text>
</comment>
<sequence>MDRTCGRDKFMNIEEKARLNLTQERQAEGMLEENVLTRTEELLGEGEAETAKARVLLTENRQEDEKLQDKILERSIEAMQ</sequence>
<accession>A0A402D9N9</accession>
<evidence type="ECO:0000313" key="1">
    <source>
        <dbReference type="EMBL" id="GCE58913.1"/>
    </source>
</evidence>
<dbReference type="Proteomes" id="UP000289660">
    <property type="component" value="Unassembled WGS sequence"/>
</dbReference>
<dbReference type="EMBL" id="BIFY01000009">
    <property type="protein sequence ID" value="GCE58913.1"/>
    <property type="molecule type" value="Genomic_DNA"/>
</dbReference>
<reference evidence="2" key="1">
    <citation type="submission" date="2018-12" db="EMBL/GenBank/DDBJ databases">
        <title>Genome sequence of Microcystis aeruginosa NIES-4285.</title>
        <authorList>
            <person name="Tanabe Y."/>
        </authorList>
    </citation>
    <scope>NUCLEOTIDE SEQUENCE [LARGE SCALE GENOMIC DNA]</scope>
    <source>
        <strain evidence="2">NIES-4285</strain>
    </source>
</reference>
<organism evidence="1 2">
    <name type="scientific">Microcystis aeruginosa NIES-4285</name>
    <dbReference type="NCBI Taxonomy" id="2497681"/>
    <lineage>
        <taxon>Bacteria</taxon>
        <taxon>Bacillati</taxon>
        <taxon>Cyanobacteriota</taxon>
        <taxon>Cyanophyceae</taxon>
        <taxon>Oscillatoriophycideae</taxon>
        <taxon>Chroococcales</taxon>
        <taxon>Microcystaceae</taxon>
        <taxon>Microcystis</taxon>
    </lineage>
</organism>